<reference evidence="2 3" key="1">
    <citation type="submission" date="2015-07" db="EMBL/GenBank/DDBJ databases">
        <title>The genome of Melipona quadrifasciata.</title>
        <authorList>
            <person name="Pan H."/>
            <person name="Kapheim K."/>
        </authorList>
    </citation>
    <scope>NUCLEOTIDE SEQUENCE [LARGE SCALE GENOMIC DNA]</scope>
    <source>
        <strain evidence="2">0111107301</strain>
        <tissue evidence="2">Whole body</tissue>
    </source>
</reference>
<feature type="region of interest" description="Disordered" evidence="1">
    <location>
        <begin position="1"/>
        <end position="45"/>
    </location>
</feature>
<dbReference type="EMBL" id="KQ435726">
    <property type="protein sequence ID" value="KOX78242.1"/>
    <property type="molecule type" value="Genomic_DNA"/>
</dbReference>
<evidence type="ECO:0000313" key="3">
    <source>
        <dbReference type="Proteomes" id="UP000053105"/>
    </source>
</evidence>
<proteinExistence type="predicted"/>
<evidence type="ECO:0000313" key="2">
    <source>
        <dbReference type="EMBL" id="KOX78242.1"/>
    </source>
</evidence>
<dbReference type="AlphaFoldDB" id="A0A0N0BIV9"/>
<dbReference type="Proteomes" id="UP000053105">
    <property type="component" value="Unassembled WGS sequence"/>
</dbReference>
<organism evidence="2 3">
    <name type="scientific">Melipona quadrifasciata</name>
    <dbReference type="NCBI Taxonomy" id="166423"/>
    <lineage>
        <taxon>Eukaryota</taxon>
        <taxon>Metazoa</taxon>
        <taxon>Ecdysozoa</taxon>
        <taxon>Arthropoda</taxon>
        <taxon>Hexapoda</taxon>
        <taxon>Insecta</taxon>
        <taxon>Pterygota</taxon>
        <taxon>Neoptera</taxon>
        <taxon>Endopterygota</taxon>
        <taxon>Hymenoptera</taxon>
        <taxon>Apocrita</taxon>
        <taxon>Aculeata</taxon>
        <taxon>Apoidea</taxon>
        <taxon>Anthophila</taxon>
        <taxon>Apidae</taxon>
        <taxon>Melipona</taxon>
    </lineage>
</organism>
<sequence length="45" mass="5348">MSNKNKLEALREASRNSRNSTNDRRDKRLFEREDTEREGKLLEPG</sequence>
<protein>
    <submittedName>
        <fullName evidence="2">Uncharacterized protein</fullName>
    </submittedName>
</protein>
<keyword evidence="3" id="KW-1185">Reference proteome</keyword>
<accession>A0A0N0BIV9</accession>
<evidence type="ECO:0000256" key="1">
    <source>
        <dbReference type="SAM" id="MobiDB-lite"/>
    </source>
</evidence>
<gene>
    <name evidence="2" type="ORF">WN51_09601</name>
</gene>
<name>A0A0N0BIV9_9HYME</name>